<dbReference type="Pfam" id="PF00069">
    <property type="entry name" value="Pkinase"/>
    <property type="match status" value="1"/>
</dbReference>
<dbReference type="GO" id="GO:0005634">
    <property type="term" value="C:nucleus"/>
    <property type="evidence" value="ECO:0007669"/>
    <property type="project" value="TreeGrafter"/>
</dbReference>
<evidence type="ECO:0000256" key="1">
    <source>
        <dbReference type="ARBA" id="ARBA00022527"/>
    </source>
</evidence>
<dbReference type="PANTHER" id="PTHR45646">
    <property type="entry name" value="SERINE/THREONINE-PROTEIN KINASE DOA-RELATED"/>
    <property type="match status" value="1"/>
</dbReference>
<dbReference type="PROSITE" id="PS00107">
    <property type="entry name" value="PROTEIN_KINASE_ATP"/>
    <property type="match status" value="1"/>
</dbReference>
<feature type="compositionally biased region" description="Basic and acidic residues" evidence="7">
    <location>
        <begin position="416"/>
        <end position="431"/>
    </location>
</feature>
<evidence type="ECO:0000256" key="7">
    <source>
        <dbReference type="SAM" id="MobiDB-lite"/>
    </source>
</evidence>
<name>A0A4Z1PHM6_9PEZI</name>
<dbReference type="STRING" id="86259.A0A4Z1PHM6"/>
<organism evidence="9 10">
    <name type="scientific">Venturia nashicola</name>
    <dbReference type="NCBI Taxonomy" id="86259"/>
    <lineage>
        <taxon>Eukaryota</taxon>
        <taxon>Fungi</taxon>
        <taxon>Dikarya</taxon>
        <taxon>Ascomycota</taxon>
        <taxon>Pezizomycotina</taxon>
        <taxon>Dothideomycetes</taxon>
        <taxon>Pleosporomycetidae</taxon>
        <taxon>Venturiales</taxon>
        <taxon>Venturiaceae</taxon>
        <taxon>Venturia</taxon>
    </lineage>
</organism>
<dbReference type="GO" id="GO:0004674">
    <property type="term" value="F:protein serine/threonine kinase activity"/>
    <property type="evidence" value="ECO:0007669"/>
    <property type="project" value="UniProtKB-KW"/>
</dbReference>
<dbReference type="EMBL" id="SNSC02000009">
    <property type="protein sequence ID" value="TID21657.1"/>
    <property type="molecule type" value="Genomic_DNA"/>
</dbReference>
<dbReference type="SMART" id="SM00220">
    <property type="entry name" value="S_TKc"/>
    <property type="match status" value="1"/>
</dbReference>
<reference evidence="9 10" key="1">
    <citation type="submission" date="2019-04" db="EMBL/GenBank/DDBJ databases">
        <title>High contiguity whole genome sequence and gene annotation resource for two Venturia nashicola isolates.</title>
        <authorList>
            <person name="Prokchorchik M."/>
            <person name="Won K."/>
            <person name="Lee Y."/>
            <person name="Choi E.D."/>
            <person name="Segonzac C."/>
            <person name="Sohn K.H."/>
        </authorList>
    </citation>
    <scope>NUCLEOTIDE SEQUENCE [LARGE SCALE GENOMIC DNA]</scope>
    <source>
        <strain evidence="9 10">PRI2</strain>
    </source>
</reference>
<dbReference type="Gene3D" id="3.30.200.20">
    <property type="entry name" value="Phosphorylase Kinase, domain 1"/>
    <property type="match status" value="1"/>
</dbReference>
<dbReference type="SUPFAM" id="SSF56112">
    <property type="entry name" value="Protein kinase-like (PK-like)"/>
    <property type="match status" value="1"/>
</dbReference>
<feature type="region of interest" description="Disordered" evidence="7">
    <location>
        <begin position="416"/>
        <end position="442"/>
    </location>
</feature>
<keyword evidence="2" id="KW-0808">Transferase</keyword>
<dbReference type="PROSITE" id="PS50011">
    <property type="entry name" value="PROTEIN_KINASE_DOM"/>
    <property type="match status" value="1"/>
</dbReference>
<evidence type="ECO:0000256" key="4">
    <source>
        <dbReference type="ARBA" id="ARBA00022777"/>
    </source>
</evidence>
<dbReference type="Proteomes" id="UP000298493">
    <property type="component" value="Unassembled WGS sequence"/>
</dbReference>
<gene>
    <name evidence="9" type="ORF">E6O75_ATG05052</name>
</gene>
<protein>
    <submittedName>
        <fullName evidence="9">CMGC/SRPK protein kinase</fullName>
    </submittedName>
</protein>
<proteinExistence type="predicted"/>
<dbReference type="InterPro" id="IPR017441">
    <property type="entry name" value="Protein_kinase_ATP_BS"/>
</dbReference>
<keyword evidence="3 6" id="KW-0547">Nucleotide-binding</keyword>
<keyword evidence="10" id="KW-1185">Reference proteome</keyword>
<keyword evidence="1" id="KW-0723">Serine/threonine-protein kinase</keyword>
<accession>A0A4Z1PHM6</accession>
<comment type="caution">
    <text evidence="9">The sequence shown here is derived from an EMBL/GenBank/DDBJ whole genome shotgun (WGS) entry which is preliminary data.</text>
</comment>
<dbReference type="InterPro" id="IPR011009">
    <property type="entry name" value="Kinase-like_dom_sf"/>
</dbReference>
<dbReference type="PANTHER" id="PTHR45646:SF11">
    <property type="entry name" value="SERINE_THREONINE-PROTEIN KINASE DOA"/>
    <property type="match status" value="1"/>
</dbReference>
<dbReference type="InterPro" id="IPR051175">
    <property type="entry name" value="CLK_kinases"/>
</dbReference>
<evidence type="ECO:0000259" key="8">
    <source>
        <dbReference type="PROSITE" id="PS50011"/>
    </source>
</evidence>
<dbReference type="GO" id="GO:0043484">
    <property type="term" value="P:regulation of RNA splicing"/>
    <property type="evidence" value="ECO:0007669"/>
    <property type="project" value="TreeGrafter"/>
</dbReference>
<dbReference type="AlphaFoldDB" id="A0A4Z1PHM6"/>
<keyword evidence="5 6" id="KW-0067">ATP-binding</keyword>
<keyword evidence="4 9" id="KW-0418">Kinase</keyword>
<evidence type="ECO:0000256" key="6">
    <source>
        <dbReference type="PROSITE-ProRule" id="PRU10141"/>
    </source>
</evidence>
<dbReference type="Gene3D" id="1.10.510.10">
    <property type="entry name" value="Transferase(Phosphotransferase) domain 1"/>
    <property type="match status" value="1"/>
</dbReference>
<feature type="domain" description="Protein kinase" evidence="8">
    <location>
        <begin position="21"/>
        <end position="387"/>
    </location>
</feature>
<sequence>MIYDKGLFYPMHIGDVLVHRCLVLDKLGFGISSTVWLVLDVHKNRYFALKATSTECINSREEEILDRLGDDEPDHPGWGCTSQLVDTFCVTSPLGKKYGSHEFLVFNLMAESLHSLAKYFPCGSIPPKIMKNFLKQVLLALDHAHNARVVLTCSEKYCKVPNNPVDSGSLHRPNNNEDIMLRERENHGIDNEHTRQQNTWEFPSRSLRGLYLSQDPTEDEFLGLNVALCDWGLARFTDKQHIDAVAPPKFKSPEMTIGAPWDEKSDIWTLGTQIICLMTGSDPFWGEDGKGHYSELQHLHEMRLNFGSFPSSLLDRGHPGSVNAHFNYGGEVQFRKDLVNVPRLEEWFETFDDAKEKEDFINLLRHMMRIDPEERSSTAEILGEPWLRDVILDHEIPKAAQSPLETGTVQERVDSVIDAESVRDSDSEHDSNSSSMPSEMDADLVEPPMPLGAGITIEPSTTLEAETTTSETTLLLIGAAIMMTCPVESFIFLGLGVAVHTLFKTLEEI</sequence>
<evidence type="ECO:0000256" key="5">
    <source>
        <dbReference type="ARBA" id="ARBA00022840"/>
    </source>
</evidence>
<feature type="binding site" evidence="6">
    <location>
        <position position="50"/>
    </location>
    <ligand>
        <name>ATP</name>
        <dbReference type="ChEBI" id="CHEBI:30616"/>
    </ligand>
</feature>
<dbReference type="GO" id="GO:0005524">
    <property type="term" value="F:ATP binding"/>
    <property type="evidence" value="ECO:0007669"/>
    <property type="project" value="UniProtKB-UniRule"/>
</dbReference>
<evidence type="ECO:0000256" key="2">
    <source>
        <dbReference type="ARBA" id="ARBA00022679"/>
    </source>
</evidence>
<evidence type="ECO:0000256" key="3">
    <source>
        <dbReference type="ARBA" id="ARBA00022741"/>
    </source>
</evidence>
<dbReference type="InterPro" id="IPR000719">
    <property type="entry name" value="Prot_kinase_dom"/>
</dbReference>
<evidence type="ECO:0000313" key="10">
    <source>
        <dbReference type="Proteomes" id="UP000298493"/>
    </source>
</evidence>
<evidence type="ECO:0000313" key="9">
    <source>
        <dbReference type="EMBL" id="TID21657.1"/>
    </source>
</evidence>